<dbReference type="GO" id="GO:0006310">
    <property type="term" value="P:DNA recombination"/>
    <property type="evidence" value="ECO:0007669"/>
    <property type="project" value="UniProtKB-KW"/>
</dbReference>
<dbReference type="GO" id="GO:0003677">
    <property type="term" value="F:DNA binding"/>
    <property type="evidence" value="ECO:0007669"/>
    <property type="project" value="UniProtKB-KW"/>
</dbReference>
<dbReference type="NCBIfam" id="NF040570">
    <property type="entry name" value="guided_TnpB"/>
    <property type="match status" value="1"/>
</dbReference>
<dbReference type="AlphaFoldDB" id="A0A174BWE7"/>
<dbReference type="Pfam" id="PF07282">
    <property type="entry name" value="Cas12f1-like_TNB"/>
    <property type="match status" value="1"/>
</dbReference>
<evidence type="ECO:0000259" key="6">
    <source>
        <dbReference type="Pfam" id="PF07282"/>
    </source>
</evidence>
<evidence type="ECO:0000313" key="8">
    <source>
        <dbReference type="Proteomes" id="UP000095645"/>
    </source>
</evidence>
<reference evidence="7 8" key="1">
    <citation type="submission" date="2015-09" db="EMBL/GenBank/DDBJ databases">
        <authorList>
            <consortium name="Pathogen Informatics"/>
        </authorList>
    </citation>
    <scope>NUCLEOTIDE SEQUENCE [LARGE SCALE GENOMIC DNA]</scope>
    <source>
        <strain evidence="7 8">2789STDY5834861</strain>
    </source>
</reference>
<evidence type="ECO:0000313" key="7">
    <source>
        <dbReference type="EMBL" id="CUO03975.1"/>
    </source>
</evidence>
<dbReference type="GO" id="GO:0032196">
    <property type="term" value="P:transposition"/>
    <property type="evidence" value="ECO:0007669"/>
    <property type="project" value="UniProtKB-KW"/>
</dbReference>
<evidence type="ECO:0000256" key="4">
    <source>
        <dbReference type="ARBA" id="ARBA00023172"/>
    </source>
</evidence>
<dbReference type="Proteomes" id="UP000095645">
    <property type="component" value="Unassembled WGS sequence"/>
</dbReference>
<dbReference type="EMBL" id="CYZP01000013">
    <property type="protein sequence ID" value="CUO03975.1"/>
    <property type="molecule type" value="Genomic_DNA"/>
</dbReference>
<organism evidence="7 8">
    <name type="scientific">Blautia obeum</name>
    <dbReference type="NCBI Taxonomy" id="40520"/>
    <lineage>
        <taxon>Bacteria</taxon>
        <taxon>Bacillati</taxon>
        <taxon>Bacillota</taxon>
        <taxon>Clostridia</taxon>
        <taxon>Lachnospirales</taxon>
        <taxon>Lachnospiraceae</taxon>
        <taxon>Blautia</taxon>
    </lineage>
</organism>
<keyword evidence="2" id="KW-0815">Transposition</keyword>
<dbReference type="InterPro" id="IPR001959">
    <property type="entry name" value="Transposase"/>
</dbReference>
<dbReference type="InterPro" id="IPR010095">
    <property type="entry name" value="Cas12f1-like_TNB"/>
</dbReference>
<evidence type="ECO:0000256" key="2">
    <source>
        <dbReference type="ARBA" id="ARBA00022578"/>
    </source>
</evidence>
<protein>
    <submittedName>
        <fullName evidence="7">Transposase, IS605 OrfB family</fullName>
    </submittedName>
</protein>
<accession>A0A174BWE7</accession>
<feature type="domain" description="Probable transposase IS891/IS1136/IS1341" evidence="5">
    <location>
        <begin position="179"/>
        <end position="301"/>
    </location>
</feature>
<feature type="domain" description="Cas12f1-like TNB" evidence="6">
    <location>
        <begin position="320"/>
        <end position="389"/>
    </location>
</feature>
<comment type="similarity">
    <text evidence="1">In the C-terminal section; belongs to the transposase 35 family.</text>
</comment>
<dbReference type="Pfam" id="PF01385">
    <property type="entry name" value="OrfB_IS605"/>
    <property type="match status" value="1"/>
</dbReference>
<evidence type="ECO:0000256" key="1">
    <source>
        <dbReference type="ARBA" id="ARBA00008761"/>
    </source>
</evidence>
<evidence type="ECO:0000256" key="3">
    <source>
        <dbReference type="ARBA" id="ARBA00023125"/>
    </source>
</evidence>
<sequence length="418" mass="49346">MLLSKKTSIKVSREYANLIGHMCYAASKLWNVCNYERQHYKETGMEQYPDWYYQKKAHKEELWYKQLPSQTAQEVCRLLDKAWKSFYALKRSGGIETPRPPRFKQESIPITYMQMGIVHERDTDRVRLSLPKTLKKYMEETYQIHENFLYLENKIFRGMDQIKQLRIYPPEKGSCKIIVVYEVPDQEELPQNGHELSIDLGLHNLMTCYDSGNGKTFILGRKYLALERYFHKEIARVQAQWYGQQSGKGVKHPVTSKHIRKLYKRKQDSVTDYLHKVTRYLAEYCREQGITCVVAGDIRNIRREKDLGHRTNQKFHSLPYNRIYIMLEYKLKRYGIRFTKQEESYTSQCSPLSPEVGKRYAEPSKRKERGLYRDGNRTYNADAVGAYNILRKYHSVSGVKRELSVTGLKTPEIIKVAV</sequence>
<dbReference type="RefSeq" id="WP_227227069.1">
    <property type="nucleotide sequence ID" value="NZ_CYZP01000013.1"/>
</dbReference>
<dbReference type="NCBIfam" id="TIGR01766">
    <property type="entry name" value="IS200/IS605 family accessory protein TnpB-like domain"/>
    <property type="match status" value="1"/>
</dbReference>
<name>A0A174BWE7_9FIRM</name>
<gene>
    <name evidence="7" type="ORF">ERS852476_01721</name>
</gene>
<keyword evidence="3" id="KW-0238">DNA-binding</keyword>
<evidence type="ECO:0000259" key="5">
    <source>
        <dbReference type="Pfam" id="PF01385"/>
    </source>
</evidence>
<proteinExistence type="inferred from homology"/>
<keyword evidence="4" id="KW-0233">DNA recombination</keyword>